<reference evidence="2 3" key="1">
    <citation type="submission" date="2020-04" db="EMBL/GenBank/DDBJ databases">
        <title>Pseudoalteromonas caenipelagi sp. nov., isolated from a tidal flat.</title>
        <authorList>
            <person name="Park S."/>
            <person name="Yoon J.-H."/>
        </authorList>
    </citation>
    <scope>NUCLEOTIDE SEQUENCE [LARGE SCALE GENOMIC DNA]</scope>
    <source>
        <strain evidence="2 3">JBTF-M23</strain>
    </source>
</reference>
<gene>
    <name evidence="2" type="ORF">HG263_11845</name>
</gene>
<dbReference type="Proteomes" id="UP000586305">
    <property type="component" value="Unassembled WGS sequence"/>
</dbReference>
<keyword evidence="1" id="KW-0472">Membrane</keyword>
<keyword evidence="3" id="KW-1185">Reference proteome</keyword>
<protein>
    <submittedName>
        <fullName evidence="2">Uncharacterized protein</fullName>
    </submittedName>
</protein>
<feature type="transmembrane region" description="Helical" evidence="1">
    <location>
        <begin position="43"/>
        <end position="69"/>
    </location>
</feature>
<name>A0A849VC36_9GAMM</name>
<sequence length="82" mass="9557">MEFGAQITPYYIVATVFMMFVHLVLAYGVYHEAEQVKKREQKLWFLGSFFWFLLTLSVGIFAAAAFWLMHCSNLKDTVVKAR</sequence>
<accession>A0A849VC36</accession>
<comment type="caution">
    <text evidence="2">The sequence shown here is derived from an EMBL/GenBank/DDBJ whole genome shotgun (WGS) entry which is preliminary data.</text>
</comment>
<proteinExistence type="predicted"/>
<dbReference type="EMBL" id="JABBPG010000004">
    <property type="protein sequence ID" value="NOU51219.1"/>
    <property type="molecule type" value="Genomic_DNA"/>
</dbReference>
<dbReference type="RefSeq" id="WP_171626280.1">
    <property type="nucleotide sequence ID" value="NZ_JABBPG010000004.1"/>
</dbReference>
<evidence type="ECO:0000313" key="3">
    <source>
        <dbReference type="Proteomes" id="UP000586305"/>
    </source>
</evidence>
<feature type="transmembrane region" description="Helical" evidence="1">
    <location>
        <begin position="12"/>
        <end position="31"/>
    </location>
</feature>
<keyword evidence="1" id="KW-1133">Transmembrane helix</keyword>
<dbReference type="AlphaFoldDB" id="A0A849VC36"/>
<evidence type="ECO:0000313" key="2">
    <source>
        <dbReference type="EMBL" id="NOU51219.1"/>
    </source>
</evidence>
<organism evidence="2 3">
    <name type="scientific">Pseudoalteromonas caenipelagi</name>
    <dbReference type="NCBI Taxonomy" id="2726988"/>
    <lineage>
        <taxon>Bacteria</taxon>
        <taxon>Pseudomonadati</taxon>
        <taxon>Pseudomonadota</taxon>
        <taxon>Gammaproteobacteria</taxon>
        <taxon>Alteromonadales</taxon>
        <taxon>Pseudoalteromonadaceae</taxon>
        <taxon>Pseudoalteromonas</taxon>
    </lineage>
</organism>
<evidence type="ECO:0000256" key="1">
    <source>
        <dbReference type="SAM" id="Phobius"/>
    </source>
</evidence>
<keyword evidence="1" id="KW-0812">Transmembrane</keyword>